<accession>A0A5B7GHP2</accession>
<keyword evidence="1" id="KW-0472">Membrane</keyword>
<keyword evidence="1" id="KW-0812">Transmembrane</keyword>
<evidence type="ECO:0000313" key="2">
    <source>
        <dbReference type="EMBL" id="MPC56727.1"/>
    </source>
</evidence>
<sequence>MKLPADFLELTVCCEGKIMTLTDEEQSKLPEVLLISTSSFSSSSSSSSAASSSSFSFSFSSSVILFVLPPLSLPSLFFAR</sequence>
<reference evidence="2 3" key="1">
    <citation type="submission" date="2019-05" db="EMBL/GenBank/DDBJ databases">
        <title>Another draft genome of Portunus trituberculatus and its Hox gene families provides insights of decapod evolution.</title>
        <authorList>
            <person name="Jeong J.-H."/>
            <person name="Song I."/>
            <person name="Kim S."/>
            <person name="Choi T."/>
            <person name="Kim D."/>
            <person name="Ryu S."/>
            <person name="Kim W."/>
        </authorList>
    </citation>
    <scope>NUCLEOTIDE SEQUENCE [LARGE SCALE GENOMIC DNA]</scope>
    <source>
        <tissue evidence="2">Muscle</tissue>
    </source>
</reference>
<proteinExistence type="predicted"/>
<evidence type="ECO:0000256" key="1">
    <source>
        <dbReference type="SAM" id="Phobius"/>
    </source>
</evidence>
<evidence type="ECO:0000313" key="3">
    <source>
        <dbReference type="Proteomes" id="UP000324222"/>
    </source>
</evidence>
<name>A0A5B7GHP2_PORTR</name>
<protein>
    <submittedName>
        <fullName evidence="2">Uncharacterized protein</fullName>
    </submittedName>
</protein>
<keyword evidence="1" id="KW-1133">Transmembrane helix</keyword>
<organism evidence="2 3">
    <name type="scientific">Portunus trituberculatus</name>
    <name type="common">Swimming crab</name>
    <name type="synonym">Neptunus trituberculatus</name>
    <dbReference type="NCBI Taxonomy" id="210409"/>
    <lineage>
        <taxon>Eukaryota</taxon>
        <taxon>Metazoa</taxon>
        <taxon>Ecdysozoa</taxon>
        <taxon>Arthropoda</taxon>
        <taxon>Crustacea</taxon>
        <taxon>Multicrustacea</taxon>
        <taxon>Malacostraca</taxon>
        <taxon>Eumalacostraca</taxon>
        <taxon>Eucarida</taxon>
        <taxon>Decapoda</taxon>
        <taxon>Pleocyemata</taxon>
        <taxon>Brachyura</taxon>
        <taxon>Eubrachyura</taxon>
        <taxon>Portunoidea</taxon>
        <taxon>Portunidae</taxon>
        <taxon>Portuninae</taxon>
        <taxon>Portunus</taxon>
    </lineage>
</organism>
<keyword evidence="3" id="KW-1185">Reference proteome</keyword>
<feature type="transmembrane region" description="Helical" evidence="1">
    <location>
        <begin position="55"/>
        <end position="79"/>
    </location>
</feature>
<dbReference type="Proteomes" id="UP000324222">
    <property type="component" value="Unassembled WGS sequence"/>
</dbReference>
<dbReference type="AlphaFoldDB" id="A0A5B7GHP2"/>
<gene>
    <name evidence="2" type="ORF">E2C01_050693</name>
</gene>
<dbReference type="EMBL" id="VSRR010014200">
    <property type="protein sequence ID" value="MPC56727.1"/>
    <property type="molecule type" value="Genomic_DNA"/>
</dbReference>
<comment type="caution">
    <text evidence="2">The sequence shown here is derived from an EMBL/GenBank/DDBJ whole genome shotgun (WGS) entry which is preliminary data.</text>
</comment>